<gene>
    <name evidence="4" type="ORF">JCM21714_3398</name>
</gene>
<dbReference type="InterPro" id="IPR004193">
    <property type="entry name" value="Glyco_hydro_13_N"/>
</dbReference>
<dbReference type="eggNOG" id="COG1523">
    <property type="taxonomic scope" value="Bacteria"/>
</dbReference>
<evidence type="ECO:0000256" key="1">
    <source>
        <dbReference type="ARBA" id="ARBA00008061"/>
    </source>
</evidence>
<dbReference type="Gene3D" id="3.20.20.80">
    <property type="entry name" value="Glycosidases"/>
    <property type="match status" value="1"/>
</dbReference>
<name>W4VN38_9BACI</name>
<accession>W4VN38</accession>
<comment type="caution">
    <text evidence="4">The sequence shown here is derived from an EMBL/GenBank/DDBJ whole genome shotgun (WGS) entry which is preliminary data.</text>
</comment>
<evidence type="ECO:0000259" key="3">
    <source>
        <dbReference type="Pfam" id="PF02922"/>
    </source>
</evidence>
<dbReference type="CDD" id="cd02860">
    <property type="entry name" value="E_set_Pullulanase"/>
    <property type="match status" value="1"/>
</dbReference>
<dbReference type="OrthoDB" id="9761875at2"/>
<dbReference type="SUPFAM" id="SSF81296">
    <property type="entry name" value="E set domains"/>
    <property type="match status" value="1"/>
</dbReference>
<evidence type="ECO:0000313" key="4">
    <source>
        <dbReference type="EMBL" id="GAE94258.1"/>
    </source>
</evidence>
<comment type="similarity">
    <text evidence="1">Belongs to the glycosyl hydrolase 13 family.</text>
</comment>
<dbReference type="AlphaFoldDB" id="W4VN38"/>
<evidence type="ECO:0000259" key="2">
    <source>
        <dbReference type="Pfam" id="PF00128"/>
    </source>
</evidence>
<dbReference type="SUPFAM" id="SSF51445">
    <property type="entry name" value="(Trans)glycosidases"/>
    <property type="match status" value="1"/>
</dbReference>
<dbReference type="Proteomes" id="UP000019102">
    <property type="component" value="Unassembled WGS sequence"/>
</dbReference>
<dbReference type="GO" id="GO:0005975">
    <property type="term" value="P:carbohydrate metabolic process"/>
    <property type="evidence" value="ECO:0007669"/>
    <property type="project" value="InterPro"/>
</dbReference>
<dbReference type="Gene3D" id="2.60.40.10">
    <property type="entry name" value="Immunoglobulins"/>
    <property type="match status" value="1"/>
</dbReference>
<feature type="domain" description="Glycoside hydrolase family 13 N-terminal" evidence="3">
    <location>
        <begin position="7"/>
        <end position="52"/>
    </location>
</feature>
<dbReference type="InterPro" id="IPR013783">
    <property type="entry name" value="Ig-like_fold"/>
</dbReference>
<reference evidence="4 5" key="1">
    <citation type="journal article" date="2014" name="Genome Announc.">
        <title>Draft Genome Sequence of the Boron-Tolerant and Moderately Halotolerant Bacterium Gracilibacillus boraciitolerans JCM 21714T.</title>
        <authorList>
            <person name="Ahmed I."/>
            <person name="Oshima K."/>
            <person name="Suda W."/>
            <person name="Kitamura K."/>
            <person name="Iida T."/>
            <person name="Ohmori Y."/>
            <person name="Fujiwara T."/>
            <person name="Hattori M."/>
            <person name="Ohkuma M."/>
        </authorList>
    </citation>
    <scope>NUCLEOTIDE SEQUENCE [LARGE SCALE GENOMIC DNA]</scope>
    <source>
        <strain evidence="4 5">JCM 21714</strain>
    </source>
</reference>
<dbReference type="STRING" id="1298598.JCM21714_3398"/>
<dbReference type="Pfam" id="PF02922">
    <property type="entry name" value="CBM_48"/>
    <property type="match status" value="1"/>
</dbReference>
<dbReference type="CDD" id="cd11341">
    <property type="entry name" value="AmyAc_Pullulanase_LD-like"/>
    <property type="match status" value="1"/>
</dbReference>
<organism evidence="4 5">
    <name type="scientific">Gracilibacillus boraciitolerans JCM 21714</name>
    <dbReference type="NCBI Taxonomy" id="1298598"/>
    <lineage>
        <taxon>Bacteria</taxon>
        <taxon>Bacillati</taxon>
        <taxon>Bacillota</taxon>
        <taxon>Bacilli</taxon>
        <taxon>Bacillales</taxon>
        <taxon>Bacillaceae</taxon>
        <taxon>Gracilibacillus</taxon>
    </lineage>
</organism>
<proteinExistence type="inferred from homology"/>
<dbReference type="Pfam" id="PF00128">
    <property type="entry name" value="Alpha-amylase"/>
    <property type="match status" value="1"/>
</dbReference>
<dbReference type="InterPro" id="IPR017853">
    <property type="entry name" value="GH"/>
</dbReference>
<dbReference type="InterPro" id="IPR011840">
    <property type="entry name" value="PulA_typeI"/>
</dbReference>
<dbReference type="NCBIfam" id="TIGR02104">
    <property type="entry name" value="pulA_typeI"/>
    <property type="match status" value="1"/>
</dbReference>
<dbReference type="GO" id="GO:0004553">
    <property type="term" value="F:hydrolase activity, hydrolyzing O-glycosyl compounds"/>
    <property type="evidence" value="ECO:0007669"/>
    <property type="project" value="InterPro"/>
</dbReference>
<dbReference type="EMBL" id="BAVS01000021">
    <property type="protein sequence ID" value="GAE94258.1"/>
    <property type="molecule type" value="Genomic_DNA"/>
</dbReference>
<sequence length="404" mass="46160">MDLVLQKHRIKMSRKPNGGVWHTLAEGDWNNSPYHFAVTVNGEEVLVNDPYAKSMTANSEQSAVIDLNSTNPVGFRDVNYSKVSKQDAIIYELHIRDATSSKHSGVKNKGKFLGLTEKNTRNAKGFSTGLSYISELGCTHVQLLPVQDFARVDELHPLESYNWGYDPLYYFVPEGSYSTNANHPYLRINECKEMIQAFHEENLSVILDVVYNHVFRYEHSAFEKLVPGYYFRHHQDGVPSNGSGTGNDIATERKMVRKFILECIDYWLTEYKVDGFRFDLMGLMDIETMQTIRERCLQEDRPILLLGEGWDLDTPLPPEQKATNAQSSQLLGISFFNDLFRDSMKGNLFEAENVGYANGNGYYLERIAQLVSGSCHHKFGKIFSNPLQSINFVECHDNHTLWIN</sequence>
<feature type="domain" description="Glycosyl hydrolase family 13 catalytic" evidence="2">
    <location>
        <begin position="122"/>
        <end position="226"/>
    </location>
</feature>
<protein>
    <submittedName>
        <fullName evidence="4">Pullulanase</fullName>
    </submittedName>
</protein>
<keyword evidence="5" id="KW-1185">Reference proteome</keyword>
<dbReference type="InterPro" id="IPR006047">
    <property type="entry name" value="GH13_cat_dom"/>
</dbReference>
<dbReference type="InterPro" id="IPR014756">
    <property type="entry name" value="Ig_E-set"/>
</dbReference>
<dbReference type="PANTHER" id="PTHR43002">
    <property type="entry name" value="GLYCOGEN DEBRANCHING ENZYME"/>
    <property type="match status" value="1"/>
</dbReference>
<evidence type="ECO:0000313" key="5">
    <source>
        <dbReference type="Proteomes" id="UP000019102"/>
    </source>
</evidence>